<keyword evidence="1" id="KW-0472">Membrane</keyword>
<evidence type="ECO:0000259" key="3">
    <source>
        <dbReference type="Pfam" id="PF08308"/>
    </source>
</evidence>
<dbReference type="Pfam" id="PF08308">
    <property type="entry name" value="PEGA"/>
    <property type="match status" value="1"/>
</dbReference>
<feature type="signal peptide" evidence="2">
    <location>
        <begin position="1"/>
        <end position="30"/>
    </location>
</feature>
<dbReference type="Gene3D" id="1.20.58.2200">
    <property type="match status" value="1"/>
</dbReference>
<evidence type="ECO:0000313" key="4">
    <source>
        <dbReference type="EMBL" id="MRG98046.1"/>
    </source>
</evidence>
<dbReference type="AlphaFoldDB" id="A0A6N7Q487"/>
<evidence type="ECO:0000256" key="1">
    <source>
        <dbReference type="SAM" id="Phobius"/>
    </source>
</evidence>
<evidence type="ECO:0000313" key="5">
    <source>
        <dbReference type="Proteomes" id="UP000440224"/>
    </source>
</evidence>
<gene>
    <name evidence="4" type="ORF">GF068_39975</name>
</gene>
<dbReference type="EMBL" id="WJIE01000024">
    <property type="protein sequence ID" value="MRG98046.1"/>
    <property type="molecule type" value="Genomic_DNA"/>
</dbReference>
<dbReference type="InterPro" id="IPR013229">
    <property type="entry name" value="PEGA"/>
</dbReference>
<feature type="transmembrane region" description="Helical" evidence="1">
    <location>
        <begin position="280"/>
        <end position="303"/>
    </location>
</feature>
<proteinExistence type="predicted"/>
<accession>A0A6N7Q487</accession>
<reference evidence="4 5" key="1">
    <citation type="submission" date="2019-10" db="EMBL/GenBank/DDBJ databases">
        <title>A soil myxobacterium in the family Polyangiaceae.</title>
        <authorList>
            <person name="Li Y."/>
            <person name="Wang J."/>
        </authorList>
    </citation>
    <scope>NUCLEOTIDE SEQUENCE [LARGE SCALE GENOMIC DNA]</scope>
    <source>
        <strain evidence="4 5">DSM 14734</strain>
    </source>
</reference>
<comment type="caution">
    <text evidence="4">The sequence shown here is derived from an EMBL/GenBank/DDBJ whole genome shotgun (WGS) entry which is preliminary data.</text>
</comment>
<keyword evidence="1" id="KW-0812">Transmembrane</keyword>
<protein>
    <submittedName>
        <fullName evidence="4">PEGA domain-containing protein</fullName>
    </submittedName>
</protein>
<sequence>MGHRASFTGSHIPFMLLLAAGLLVSSAAHGQPSQTDRDVARKLLIEGREKLAAGDAEAALEHFQKAHGLMYVPTTGLDLAKAYGELGRLVEARNVLLEVSRLPADGNAAFLAAQAEASELLKAVDTRIPSIHLRVTGAPSEAVRVTVDGVDISGSQLDTPRMLDPGSHDIVVSAPGFVTEQRRVTLEEGDTKPMLVGVMLVPIEKPTRPFPDRKEEAQPPSTGNGLVYAGVGLTSALVLLGTGTAIGVNVIHAREQEALSAGCEIDCARRHDEYVSTRVGLAYTSLVSFIGAGAVGVATLIYAKPWEKQSADMKEPPRVSFMVAPTLGGLVVQGVW</sequence>
<feature type="domain" description="PEGA" evidence="3">
    <location>
        <begin position="132"/>
        <end position="191"/>
    </location>
</feature>
<keyword evidence="2" id="KW-0732">Signal</keyword>
<keyword evidence="1" id="KW-1133">Transmembrane helix</keyword>
<keyword evidence="5" id="KW-1185">Reference proteome</keyword>
<name>A0A6N7Q487_9BACT</name>
<dbReference type="InterPro" id="IPR038440">
    <property type="entry name" value="FimV_C_sf"/>
</dbReference>
<organism evidence="4 5">
    <name type="scientific">Polyangium spumosum</name>
    <dbReference type="NCBI Taxonomy" id="889282"/>
    <lineage>
        <taxon>Bacteria</taxon>
        <taxon>Pseudomonadati</taxon>
        <taxon>Myxococcota</taxon>
        <taxon>Polyangia</taxon>
        <taxon>Polyangiales</taxon>
        <taxon>Polyangiaceae</taxon>
        <taxon>Polyangium</taxon>
    </lineage>
</organism>
<dbReference type="Proteomes" id="UP000440224">
    <property type="component" value="Unassembled WGS sequence"/>
</dbReference>
<evidence type="ECO:0000256" key="2">
    <source>
        <dbReference type="SAM" id="SignalP"/>
    </source>
</evidence>
<feature type="chain" id="PRO_5026898830" evidence="2">
    <location>
        <begin position="31"/>
        <end position="336"/>
    </location>
</feature>